<dbReference type="AlphaFoldDB" id="A0A140DZ04"/>
<organism evidence="1 2">
    <name type="scientific">Faecalibaculum rodentium</name>
    <dbReference type="NCBI Taxonomy" id="1702221"/>
    <lineage>
        <taxon>Bacteria</taxon>
        <taxon>Bacillati</taxon>
        <taxon>Bacillota</taxon>
        <taxon>Erysipelotrichia</taxon>
        <taxon>Erysipelotrichales</taxon>
        <taxon>Erysipelotrichaceae</taxon>
        <taxon>Faecalibaculum</taxon>
    </lineage>
</organism>
<dbReference type="EMBL" id="CP011391">
    <property type="protein sequence ID" value="AMK55881.1"/>
    <property type="molecule type" value="Genomic_DNA"/>
</dbReference>
<dbReference type="Proteomes" id="UP000069771">
    <property type="component" value="Chromosome"/>
</dbReference>
<evidence type="ECO:0000313" key="1">
    <source>
        <dbReference type="EMBL" id="AMK55881.1"/>
    </source>
</evidence>
<accession>A0A140DZ04</accession>
<protein>
    <submittedName>
        <fullName evidence="1">Uncharacterized protein</fullName>
    </submittedName>
</protein>
<keyword evidence="2" id="KW-1185">Reference proteome</keyword>
<name>A0A140DZ04_9FIRM</name>
<dbReference type="KEGG" id="fro:AALO17_27470"/>
<reference evidence="1 2" key="1">
    <citation type="journal article" date="2016" name="Gut Pathog.">
        <title>Whole genome sequencing of "Faecalibaculum rodentium" ALO17, isolated from C57BL/6J laboratory mouse feces.</title>
        <authorList>
            <person name="Lim S."/>
            <person name="Chang D.H."/>
            <person name="Ahn S."/>
            <person name="Kim B.C."/>
        </authorList>
    </citation>
    <scope>NUCLEOTIDE SEQUENCE [LARGE SCALE GENOMIC DNA]</scope>
    <source>
        <strain evidence="1 2">Alo17</strain>
    </source>
</reference>
<gene>
    <name evidence="1" type="ORF">AALO17_27470</name>
</gene>
<evidence type="ECO:0000313" key="2">
    <source>
        <dbReference type="Proteomes" id="UP000069771"/>
    </source>
</evidence>
<dbReference type="STRING" id="1702221.AALO17_27470"/>
<proteinExistence type="predicted"/>
<sequence length="70" mass="8260">MLCVRSPEVSWEFSFQIQPPNAKRRQEVHFSDAFAMSFCIYEPILAFDSSTVKEISIFFQKILKIIDIRE</sequence>